<keyword evidence="3" id="KW-0732">Signal</keyword>
<feature type="domain" description="Tyrosinase copper-binding" evidence="5">
    <location>
        <begin position="241"/>
        <end position="252"/>
    </location>
</feature>
<dbReference type="InterPro" id="IPR002227">
    <property type="entry name" value="Tyrosinase_Cu-bd"/>
</dbReference>
<protein>
    <recommendedName>
        <fullName evidence="4 5">Tyrosinase copper-binding domain-containing protein</fullName>
    </recommendedName>
</protein>
<keyword evidence="7" id="KW-1185">Reference proteome</keyword>
<dbReference type="PANTHER" id="PTHR11474">
    <property type="entry name" value="TYROSINASE FAMILY MEMBER"/>
    <property type="match status" value="1"/>
</dbReference>
<gene>
    <name evidence="6" type="ORF">B0H63DRAFT_391673</name>
</gene>
<dbReference type="PROSITE" id="PS00498">
    <property type="entry name" value="TYROSINASE_2"/>
    <property type="match status" value="1"/>
</dbReference>
<feature type="signal peptide" evidence="3">
    <location>
        <begin position="1"/>
        <end position="15"/>
    </location>
</feature>
<keyword evidence="2" id="KW-0186">Copper</keyword>
<feature type="domain" description="Tyrosinase copper-binding" evidence="4">
    <location>
        <begin position="87"/>
        <end position="104"/>
    </location>
</feature>
<keyword evidence="1" id="KW-0479">Metal-binding</keyword>
<evidence type="ECO:0000256" key="2">
    <source>
        <dbReference type="ARBA" id="ARBA00023008"/>
    </source>
</evidence>
<dbReference type="EMBL" id="JAULSW010000003">
    <property type="protein sequence ID" value="KAK3387781.1"/>
    <property type="molecule type" value="Genomic_DNA"/>
</dbReference>
<dbReference type="AlphaFoldDB" id="A0AAE0NU84"/>
<evidence type="ECO:0000259" key="4">
    <source>
        <dbReference type="PROSITE" id="PS00497"/>
    </source>
</evidence>
<dbReference type="GO" id="GO:0046872">
    <property type="term" value="F:metal ion binding"/>
    <property type="evidence" value="ECO:0007669"/>
    <property type="project" value="UniProtKB-KW"/>
</dbReference>
<evidence type="ECO:0000259" key="5">
    <source>
        <dbReference type="PROSITE" id="PS00498"/>
    </source>
</evidence>
<evidence type="ECO:0000313" key="7">
    <source>
        <dbReference type="Proteomes" id="UP001285441"/>
    </source>
</evidence>
<dbReference type="InterPro" id="IPR008922">
    <property type="entry name" value="Di-copper_centre_dom_sf"/>
</dbReference>
<dbReference type="Gene3D" id="1.10.1280.10">
    <property type="entry name" value="Di-copper center containing domain from catechol oxidase"/>
    <property type="match status" value="1"/>
</dbReference>
<dbReference type="GO" id="GO:0016491">
    <property type="term" value="F:oxidoreductase activity"/>
    <property type="evidence" value="ECO:0007669"/>
    <property type="project" value="InterPro"/>
</dbReference>
<dbReference type="SUPFAM" id="SSF48056">
    <property type="entry name" value="Di-copper centre-containing domain"/>
    <property type="match status" value="1"/>
</dbReference>
<proteinExistence type="predicted"/>
<dbReference type="Proteomes" id="UP001285441">
    <property type="component" value="Unassembled WGS sequence"/>
</dbReference>
<evidence type="ECO:0000256" key="1">
    <source>
        <dbReference type="ARBA" id="ARBA00022723"/>
    </source>
</evidence>
<reference evidence="6" key="1">
    <citation type="journal article" date="2023" name="Mol. Phylogenet. Evol.">
        <title>Genome-scale phylogeny and comparative genomics of the fungal order Sordariales.</title>
        <authorList>
            <person name="Hensen N."/>
            <person name="Bonometti L."/>
            <person name="Westerberg I."/>
            <person name="Brannstrom I.O."/>
            <person name="Guillou S."/>
            <person name="Cros-Aarteil S."/>
            <person name="Calhoun S."/>
            <person name="Haridas S."/>
            <person name="Kuo A."/>
            <person name="Mondo S."/>
            <person name="Pangilinan J."/>
            <person name="Riley R."/>
            <person name="LaButti K."/>
            <person name="Andreopoulos B."/>
            <person name="Lipzen A."/>
            <person name="Chen C."/>
            <person name="Yan M."/>
            <person name="Daum C."/>
            <person name="Ng V."/>
            <person name="Clum A."/>
            <person name="Steindorff A."/>
            <person name="Ohm R.A."/>
            <person name="Martin F."/>
            <person name="Silar P."/>
            <person name="Natvig D.O."/>
            <person name="Lalanne C."/>
            <person name="Gautier V."/>
            <person name="Ament-Velasquez S.L."/>
            <person name="Kruys A."/>
            <person name="Hutchinson M.I."/>
            <person name="Powell A.J."/>
            <person name="Barry K."/>
            <person name="Miller A.N."/>
            <person name="Grigoriev I.V."/>
            <person name="Debuchy R."/>
            <person name="Gladieux P."/>
            <person name="Hiltunen Thoren M."/>
            <person name="Johannesson H."/>
        </authorList>
    </citation>
    <scope>NUCLEOTIDE SEQUENCE</scope>
    <source>
        <strain evidence="6">CBS 232.78</strain>
    </source>
</reference>
<dbReference type="PRINTS" id="PR00092">
    <property type="entry name" value="TYROSINASE"/>
</dbReference>
<evidence type="ECO:0000256" key="3">
    <source>
        <dbReference type="SAM" id="SignalP"/>
    </source>
</evidence>
<dbReference type="Pfam" id="PF00264">
    <property type="entry name" value="Tyrosinase"/>
    <property type="match status" value="1"/>
</dbReference>
<organism evidence="6 7">
    <name type="scientific">Podospora didyma</name>
    <dbReference type="NCBI Taxonomy" id="330526"/>
    <lineage>
        <taxon>Eukaryota</taxon>
        <taxon>Fungi</taxon>
        <taxon>Dikarya</taxon>
        <taxon>Ascomycota</taxon>
        <taxon>Pezizomycotina</taxon>
        <taxon>Sordariomycetes</taxon>
        <taxon>Sordariomycetidae</taxon>
        <taxon>Sordariales</taxon>
        <taxon>Podosporaceae</taxon>
        <taxon>Podospora</taxon>
    </lineage>
</organism>
<reference evidence="6" key="2">
    <citation type="submission" date="2023-06" db="EMBL/GenBank/DDBJ databases">
        <authorList>
            <consortium name="Lawrence Berkeley National Laboratory"/>
            <person name="Haridas S."/>
            <person name="Hensen N."/>
            <person name="Bonometti L."/>
            <person name="Westerberg I."/>
            <person name="Brannstrom I.O."/>
            <person name="Guillou S."/>
            <person name="Cros-Aarteil S."/>
            <person name="Calhoun S."/>
            <person name="Kuo A."/>
            <person name="Mondo S."/>
            <person name="Pangilinan J."/>
            <person name="Riley R."/>
            <person name="LaButti K."/>
            <person name="Andreopoulos B."/>
            <person name="Lipzen A."/>
            <person name="Chen C."/>
            <person name="Yanf M."/>
            <person name="Daum C."/>
            <person name="Ng V."/>
            <person name="Clum A."/>
            <person name="Steindorff A."/>
            <person name="Ohm R."/>
            <person name="Martin F."/>
            <person name="Silar P."/>
            <person name="Natvig D."/>
            <person name="Lalanne C."/>
            <person name="Gautier V."/>
            <person name="Ament-velasquez S.L."/>
            <person name="Kruys A."/>
            <person name="Hutchinson M.I."/>
            <person name="Powell A.J."/>
            <person name="Barry K."/>
            <person name="Miller A.N."/>
            <person name="Grigoriev I.V."/>
            <person name="Debuchy R."/>
            <person name="Gladieux P."/>
            <person name="Thoren M.H."/>
            <person name="Johannesson H."/>
        </authorList>
    </citation>
    <scope>NUCLEOTIDE SEQUENCE</scope>
    <source>
        <strain evidence="6">CBS 232.78</strain>
    </source>
</reference>
<comment type="caution">
    <text evidence="6">The sequence shown here is derived from an EMBL/GenBank/DDBJ whole genome shotgun (WGS) entry which is preliminary data.</text>
</comment>
<sequence length="317" mass="34929">MKFLQLATLIGAAAALPSESHSPRQTCTSPKLRKSWSKATTAEKTAYLQAAVCITTKPSKLKTYPNATLHDDFAYVHARLSAPQQIHFFAGFLPWHRFFVQVYEKALQDCGYTGTALYWDWVADSSAPSKAAVWDPVTGFGGNGVDTGDNGIRKRVIDGPFKNYKPLYWNADIVPHWLSRDWLPGQDGQPEIGGAGYGPAAMADVNAQTIYDEFRGQLEDGPHAAVHSGVGGGFFGLGDLDPIFFLHHTQVDRLWWLWQQRDPRNRTFAYNGFHNTDDGSPGAAVTLNDVLPMGGLAPDGIVRDYMDIKGGKLCYAY</sequence>
<dbReference type="InterPro" id="IPR050316">
    <property type="entry name" value="Tyrosinase/Hemocyanin"/>
</dbReference>
<dbReference type="PANTHER" id="PTHR11474:SF126">
    <property type="entry name" value="TYROSINASE-LIKE PROTEIN TYR-1-RELATED"/>
    <property type="match status" value="1"/>
</dbReference>
<name>A0AAE0NU84_9PEZI</name>
<feature type="chain" id="PRO_5042120953" description="Tyrosinase copper-binding domain-containing protein" evidence="3">
    <location>
        <begin position="16"/>
        <end position="317"/>
    </location>
</feature>
<dbReference type="PROSITE" id="PS00497">
    <property type="entry name" value="TYROSINASE_1"/>
    <property type="match status" value="1"/>
</dbReference>
<accession>A0AAE0NU84</accession>
<evidence type="ECO:0000313" key="6">
    <source>
        <dbReference type="EMBL" id="KAK3387781.1"/>
    </source>
</evidence>